<sequence length="52" mass="6105">MNCVLYGNCQGEYLMKILKKSLNFTTIYKKIEHIVNYKLIENNDNKLPPNIS</sequence>
<protein>
    <submittedName>
        <fullName evidence="1">Uncharacterized protein</fullName>
    </submittedName>
</protein>
<proteinExistence type="predicted"/>
<dbReference type="AlphaFoldDB" id="A0A381W2H4"/>
<gene>
    <name evidence="1" type="ORF">METZ01_LOCUS99528</name>
</gene>
<feature type="non-terminal residue" evidence="1">
    <location>
        <position position="52"/>
    </location>
</feature>
<evidence type="ECO:0000313" key="1">
    <source>
        <dbReference type="EMBL" id="SVA46674.1"/>
    </source>
</evidence>
<dbReference type="EMBL" id="UINC01010498">
    <property type="protein sequence ID" value="SVA46674.1"/>
    <property type="molecule type" value="Genomic_DNA"/>
</dbReference>
<dbReference type="Gene3D" id="3.40.50.12080">
    <property type="match status" value="1"/>
</dbReference>
<name>A0A381W2H4_9ZZZZ</name>
<reference evidence="1" key="1">
    <citation type="submission" date="2018-05" db="EMBL/GenBank/DDBJ databases">
        <authorList>
            <person name="Lanie J.A."/>
            <person name="Ng W.-L."/>
            <person name="Kazmierczak K.M."/>
            <person name="Andrzejewski T.M."/>
            <person name="Davidsen T.M."/>
            <person name="Wayne K.J."/>
            <person name="Tettelin H."/>
            <person name="Glass J.I."/>
            <person name="Rusch D."/>
            <person name="Podicherti R."/>
            <person name="Tsui H.-C.T."/>
            <person name="Winkler M.E."/>
        </authorList>
    </citation>
    <scope>NUCLEOTIDE SEQUENCE</scope>
</reference>
<organism evidence="1">
    <name type="scientific">marine metagenome</name>
    <dbReference type="NCBI Taxonomy" id="408172"/>
    <lineage>
        <taxon>unclassified sequences</taxon>
        <taxon>metagenomes</taxon>
        <taxon>ecological metagenomes</taxon>
    </lineage>
</organism>
<accession>A0A381W2H4</accession>